<dbReference type="AlphaFoldDB" id="U9UPL8"/>
<proteinExistence type="predicted"/>
<accession>U9UPL8</accession>
<dbReference type="HOGENOM" id="CLU_2074353_0_0_1"/>
<gene>
    <name evidence="1" type="ORF">GLOINDRAFT_83081</name>
</gene>
<dbReference type="SUPFAM" id="SSF52047">
    <property type="entry name" value="RNI-like"/>
    <property type="match status" value="1"/>
</dbReference>
<name>U9UPL8_RHIID</name>
<reference evidence="1" key="1">
    <citation type="submission" date="2013-07" db="EMBL/GenBank/DDBJ databases">
        <title>The genome of an arbuscular mycorrhizal fungus provides insights into the evolution of the oldest plant symbiosis.</title>
        <authorList>
            <consortium name="DOE Joint Genome Institute"/>
            <person name="Tisserant E."/>
            <person name="Malbreil M."/>
            <person name="Kuo A."/>
            <person name="Kohler A."/>
            <person name="Symeonidi A."/>
            <person name="Balestrini R."/>
            <person name="Charron P."/>
            <person name="Duensing N."/>
            <person name="Frei-dit-Frey N."/>
            <person name="Gianinazzi-Pearson V."/>
            <person name="Gilbert B."/>
            <person name="Handa Y."/>
            <person name="Hijri M."/>
            <person name="Kaul R."/>
            <person name="Kawaguchi M."/>
            <person name="Krajinski F."/>
            <person name="Lammers P."/>
            <person name="Lapierre D."/>
            <person name="Masclaux F.G."/>
            <person name="Murat C."/>
            <person name="Morin E."/>
            <person name="Ndikumana S."/>
            <person name="Pagni M."/>
            <person name="Petitpierre D."/>
            <person name="Requena N."/>
            <person name="Rosikiewicz P."/>
            <person name="Riley R."/>
            <person name="Saito K."/>
            <person name="San Clemente H."/>
            <person name="Shapiro H."/>
            <person name="van Tuinen D."/>
            <person name="Becard G."/>
            <person name="Bonfante P."/>
            <person name="Paszkowski U."/>
            <person name="Shachar-Hill Y."/>
            <person name="Young J.P."/>
            <person name="Sanders I.R."/>
            <person name="Henrissat B."/>
            <person name="Rensing S.A."/>
            <person name="Grigoriev I.V."/>
            <person name="Corradi N."/>
            <person name="Roux C."/>
            <person name="Martin F."/>
        </authorList>
    </citation>
    <scope>NUCLEOTIDE SEQUENCE</scope>
    <source>
        <strain evidence="1">DAOM 197198</strain>
    </source>
</reference>
<evidence type="ECO:0000313" key="1">
    <source>
        <dbReference type="EMBL" id="ESA22345.1"/>
    </source>
</evidence>
<dbReference type="EMBL" id="KI275663">
    <property type="protein sequence ID" value="ESA22345.1"/>
    <property type="molecule type" value="Genomic_DNA"/>
</dbReference>
<protein>
    <submittedName>
        <fullName evidence="1">Uncharacterized protein</fullName>
    </submittedName>
</protein>
<sequence length="118" mass="13283">MTRHGILLLRHGCCDVRTVCIKANHRKIGHSFLLTCARLDSLVLWECNITEISMQAACDYGSNLRYIFFPCNANVTVESIRLVLIKCNGLEFIDFGAGFDVSGIDDEFRGKLPRLLFA</sequence>
<organism evidence="1">
    <name type="scientific">Rhizophagus irregularis (strain DAOM 181602 / DAOM 197198 / MUCL 43194)</name>
    <name type="common">Arbuscular mycorrhizal fungus</name>
    <name type="synonym">Glomus intraradices</name>
    <dbReference type="NCBI Taxonomy" id="747089"/>
    <lineage>
        <taxon>Eukaryota</taxon>
        <taxon>Fungi</taxon>
        <taxon>Fungi incertae sedis</taxon>
        <taxon>Mucoromycota</taxon>
        <taxon>Glomeromycotina</taxon>
        <taxon>Glomeromycetes</taxon>
        <taxon>Glomerales</taxon>
        <taxon>Glomeraceae</taxon>
        <taxon>Rhizophagus</taxon>
    </lineage>
</organism>